<dbReference type="RefSeq" id="WP_211144887.1">
    <property type="nucleotide sequence ID" value="NZ_JAEEGB010000045.1"/>
</dbReference>
<feature type="transmembrane region" description="Helical" evidence="7">
    <location>
        <begin position="6"/>
        <end position="21"/>
    </location>
</feature>
<feature type="transmembrane region" description="Helical" evidence="7">
    <location>
        <begin position="239"/>
        <end position="260"/>
    </location>
</feature>
<dbReference type="InterPro" id="IPR001991">
    <property type="entry name" value="Na-dicarboxylate_symporter"/>
</dbReference>
<dbReference type="PANTHER" id="PTHR42865">
    <property type="entry name" value="PROTON/GLUTAMATE-ASPARTATE SYMPORTER"/>
    <property type="match status" value="1"/>
</dbReference>
<dbReference type="SUPFAM" id="SSF118215">
    <property type="entry name" value="Proton glutamate symport protein"/>
    <property type="match status" value="1"/>
</dbReference>
<dbReference type="AlphaFoldDB" id="A0A934M3G2"/>
<dbReference type="Pfam" id="PF00375">
    <property type="entry name" value="SDF"/>
    <property type="match status" value="1"/>
</dbReference>
<feature type="transmembrane region" description="Helical" evidence="7">
    <location>
        <begin position="347"/>
        <end position="364"/>
    </location>
</feature>
<reference evidence="8" key="1">
    <citation type="submission" date="2020-12" db="EMBL/GenBank/DDBJ databases">
        <title>Clostridium thailandense sp. nov., a novel acetogenic bacterium isolated from peat land soil in Thailand.</title>
        <authorList>
            <person name="Chaikitkaew S."/>
            <person name="Birkeland N.K."/>
        </authorList>
    </citation>
    <scope>NUCLEOTIDE SEQUENCE</scope>
    <source>
        <strain evidence="8">DSM 17425</strain>
    </source>
</reference>
<dbReference type="EMBL" id="JAEEGB010000045">
    <property type="protein sequence ID" value="MBI6875549.1"/>
    <property type="molecule type" value="Genomic_DNA"/>
</dbReference>
<feature type="transmembrane region" description="Helical" evidence="7">
    <location>
        <begin position="58"/>
        <end position="77"/>
    </location>
</feature>
<gene>
    <name evidence="8" type="ORF">I6U51_23025</name>
</gene>
<evidence type="ECO:0000313" key="8">
    <source>
        <dbReference type="EMBL" id="MBI6875549.1"/>
    </source>
</evidence>
<organism evidence="8 9">
    <name type="scientific">Clostridium aciditolerans</name>
    <dbReference type="NCBI Taxonomy" id="339861"/>
    <lineage>
        <taxon>Bacteria</taxon>
        <taxon>Bacillati</taxon>
        <taxon>Bacillota</taxon>
        <taxon>Clostridia</taxon>
        <taxon>Eubacteriales</taxon>
        <taxon>Clostridiaceae</taxon>
        <taxon>Clostridium</taxon>
    </lineage>
</organism>
<keyword evidence="2" id="KW-0813">Transport</keyword>
<feature type="transmembrane region" description="Helical" evidence="7">
    <location>
        <begin position="161"/>
        <end position="178"/>
    </location>
</feature>
<sequence length="439" mass="46907">MNSNYMSILIAIIALAFLYFLKKKKVSFGNRVLIAMLIGVAAGVVLKKNVQFIEPLGQIYVSLIKMLVIPLVTATVISSIASLESPDKLKKVGTKTIGWLLFTTAIACVIGVVISLVLDLGAGMQFTKSADFKAREIPTFAKVLLDMVPSNTVSEMSNGKIIPVIIFAIFVGVAITIENSKNPELVKPVKDFFKSFSIIMFRITKIVLKITPYGVFGLMTSVSSQYGLSTLLPLTKVIIAVYVACILQIVLVHGTLLVFVAKVNPIRFFKKIYPAQIVAFTTRSSYGTLPVTLKSLTNNVKISDNVASFVAPMGATMGMNGCGGLYPAIVAIFVARVFNVPMSLSSYILLIVVTTIASIGTAGVPGTASIMATVVLAALGLPIEGIAMVLGIDTILDMARTATNVTGASVVSLLVANSENEFDRESFNNNEVDELELSA</sequence>
<evidence type="ECO:0000256" key="3">
    <source>
        <dbReference type="ARBA" id="ARBA00022475"/>
    </source>
</evidence>
<proteinExistence type="predicted"/>
<evidence type="ECO:0000256" key="2">
    <source>
        <dbReference type="ARBA" id="ARBA00022448"/>
    </source>
</evidence>
<evidence type="ECO:0000256" key="6">
    <source>
        <dbReference type="ARBA" id="ARBA00023136"/>
    </source>
</evidence>
<comment type="caution">
    <text evidence="8">The sequence shown here is derived from an EMBL/GenBank/DDBJ whole genome shotgun (WGS) entry which is preliminary data.</text>
</comment>
<keyword evidence="3" id="KW-1003">Cell membrane</keyword>
<feature type="transmembrane region" description="Helical" evidence="7">
    <location>
        <begin position="370"/>
        <end position="392"/>
    </location>
</feature>
<evidence type="ECO:0000256" key="1">
    <source>
        <dbReference type="ARBA" id="ARBA00004651"/>
    </source>
</evidence>
<feature type="transmembrane region" description="Helical" evidence="7">
    <location>
        <begin position="97"/>
        <end position="118"/>
    </location>
</feature>
<evidence type="ECO:0000256" key="4">
    <source>
        <dbReference type="ARBA" id="ARBA00022692"/>
    </source>
</evidence>
<comment type="subcellular location">
    <subcellularLocation>
        <location evidence="1">Cell membrane</location>
        <topology evidence="1">Multi-pass membrane protein</topology>
    </subcellularLocation>
</comment>
<dbReference type="Proteomes" id="UP000622687">
    <property type="component" value="Unassembled WGS sequence"/>
</dbReference>
<keyword evidence="6 7" id="KW-0472">Membrane</keyword>
<dbReference type="InterPro" id="IPR036458">
    <property type="entry name" value="Na:dicarbo_symporter_sf"/>
</dbReference>
<accession>A0A934M3G2</accession>
<protein>
    <submittedName>
        <fullName evidence="8">Dicarboxylate/amino acid:cation symporter</fullName>
    </submittedName>
</protein>
<evidence type="ECO:0000256" key="5">
    <source>
        <dbReference type="ARBA" id="ARBA00022989"/>
    </source>
</evidence>
<feature type="transmembrane region" description="Helical" evidence="7">
    <location>
        <begin position="28"/>
        <end position="46"/>
    </location>
</feature>
<keyword evidence="4 7" id="KW-0812">Transmembrane</keyword>
<keyword evidence="5 7" id="KW-1133">Transmembrane helix</keyword>
<feature type="transmembrane region" description="Helical" evidence="7">
    <location>
        <begin position="199"/>
        <end position="219"/>
    </location>
</feature>
<dbReference type="GO" id="GO:0006835">
    <property type="term" value="P:dicarboxylic acid transport"/>
    <property type="evidence" value="ECO:0007669"/>
    <property type="project" value="TreeGrafter"/>
</dbReference>
<evidence type="ECO:0000256" key="7">
    <source>
        <dbReference type="SAM" id="Phobius"/>
    </source>
</evidence>
<dbReference type="PANTHER" id="PTHR42865:SF7">
    <property type="entry name" value="PROTON_GLUTAMATE-ASPARTATE SYMPORTER"/>
    <property type="match status" value="1"/>
</dbReference>
<dbReference type="GO" id="GO:0005886">
    <property type="term" value="C:plasma membrane"/>
    <property type="evidence" value="ECO:0007669"/>
    <property type="project" value="UniProtKB-SubCell"/>
</dbReference>
<dbReference type="GO" id="GO:0015293">
    <property type="term" value="F:symporter activity"/>
    <property type="evidence" value="ECO:0007669"/>
    <property type="project" value="UniProtKB-KW"/>
</dbReference>
<name>A0A934M3G2_9CLOT</name>
<evidence type="ECO:0000313" key="9">
    <source>
        <dbReference type="Proteomes" id="UP000622687"/>
    </source>
</evidence>
<dbReference type="Gene3D" id="1.10.3860.10">
    <property type="entry name" value="Sodium:dicarboxylate symporter"/>
    <property type="match status" value="1"/>
</dbReference>
<keyword evidence="9" id="KW-1185">Reference proteome</keyword>
<dbReference type="PRINTS" id="PR00173">
    <property type="entry name" value="EDTRNSPORT"/>
</dbReference>